<sequence>MISSTFPTRFEPKTRTQFQLRCQRHRLQPPRRTLPVPPLPRRLRRSSKRCLGSLSSWTRSMKRLCIIGRAMWPARPLVESLVCCFRSRVRLPGGGWHRCFLALP</sequence>
<proteinExistence type="predicted"/>
<protein>
    <submittedName>
        <fullName evidence="1">Uncharacterized protein</fullName>
    </submittedName>
</protein>
<accession>A0A0S3SZH9</accession>
<organism evidence="1 2">
    <name type="scientific">Vigna angularis var. angularis</name>
    <dbReference type="NCBI Taxonomy" id="157739"/>
    <lineage>
        <taxon>Eukaryota</taxon>
        <taxon>Viridiplantae</taxon>
        <taxon>Streptophyta</taxon>
        <taxon>Embryophyta</taxon>
        <taxon>Tracheophyta</taxon>
        <taxon>Spermatophyta</taxon>
        <taxon>Magnoliopsida</taxon>
        <taxon>eudicotyledons</taxon>
        <taxon>Gunneridae</taxon>
        <taxon>Pentapetalae</taxon>
        <taxon>rosids</taxon>
        <taxon>fabids</taxon>
        <taxon>Fabales</taxon>
        <taxon>Fabaceae</taxon>
        <taxon>Papilionoideae</taxon>
        <taxon>50 kb inversion clade</taxon>
        <taxon>NPAAA clade</taxon>
        <taxon>indigoferoid/millettioid clade</taxon>
        <taxon>Phaseoleae</taxon>
        <taxon>Vigna</taxon>
    </lineage>
</organism>
<keyword evidence="2" id="KW-1185">Reference proteome</keyword>
<dbReference type="EMBL" id="AP015042">
    <property type="protein sequence ID" value="BAT98233.1"/>
    <property type="molecule type" value="Genomic_DNA"/>
</dbReference>
<dbReference type="AlphaFoldDB" id="A0A0S3SZH9"/>
<evidence type="ECO:0000313" key="1">
    <source>
        <dbReference type="EMBL" id="BAT98233.1"/>
    </source>
</evidence>
<dbReference type="Proteomes" id="UP000291084">
    <property type="component" value="Chromosome 9"/>
</dbReference>
<name>A0A0S3SZH9_PHAAN</name>
<gene>
    <name evidence="1" type="primary">Vigan.09G187300</name>
    <name evidence="1" type="ORF">VIGAN_09187300</name>
</gene>
<evidence type="ECO:0000313" key="2">
    <source>
        <dbReference type="Proteomes" id="UP000291084"/>
    </source>
</evidence>
<reference evidence="1 2" key="1">
    <citation type="journal article" date="2015" name="Sci. Rep.">
        <title>The power of single molecule real-time sequencing technology in the de novo assembly of a eukaryotic genome.</title>
        <authorList>
            <person name="Sakai H."/>
            <person name="Naito K."/>
            <person name="Ogiso-Tanaka E."/>
            <person name="Takahashi Y."/>
            <person name="Iseki K."/>
            <person name="Muto C."/>
            <person name="Satou K."/>
            <person name="Teruya K."/>
            <person name="Shiroma A."/>
            <person name="Shimoji M."/>
            <person name="Hirano T."/>
            <person name="Itoh T."/>
            <person name="Kaga A."/>
            <person name="Tomooka N."/>
        </authorList>
    </citation>
    <scope>NUCLEOTIDE SEQUENCE [LARGE SCALE GENOMIC DNA]</scope>
    <source>
        <strain evidence="2">cv. Shumari</strain>
    </source>
</reference>